<name>A0ABX9Q341_9BACT</name>
<protein>
    <recommendedName>
        <fullName evidence="4">6-carboxy-5,6,7,8-tetrahydropterin synthase</fullName>
        <ecNumber evidence="3">4.1.2.50</ecNumber>
    </recommendedName>
    <alternativeName>
        <fullName evidence="5">Queuosine biosynthesis protein QueD</fullName>
    </alternativeName>
</protein>
<dbReference type="InterPro" id="IPR007115">
    <property type="entry name" value="6-PTP_synth/QueD"/>
</dbReference>
<dbReference type="Gene3D" id="3.30.479.10">
    <property type="entry name" value="6-pyruvoyl tetrahydropterin synthase/QueD"/>
    <property type="match status" value="1"/>
</dbReference>
<gene>
    <name evidence="7" type="ORF">D7Y13_43235</name>
</gene>
<evidence type="ECO:0000313" key="8">
    <source>
        <dbReference type="Proteomes" id="UP000278907"/>
    </source>
</evidence>
<dbReference type="Proteomes" id="UP000278907">
    <property type="component" value="Unassembled WGS sequence"/>
</dbReference>
<dbReference type="InterPro" id="IPR038418">
    <property type="entry name" value="6-PTP_synth/QueD_sf"/>
</dbReference>
<evidence type="ECO:0000256" key="1">
    <source>
        <dbReference type="ARBA" id="ARBA00005061"/>
    </source>
</evidence>
<comment type="caution">
    <text evidence="7">The sequence shown here is derived from an EMBL/GenBank/DDBJ whole genome shotgun (WGS) entry which is preliminary data.</text>
</comment>
<accession>A0ABX9Q341</accession>
<comment type="pathway">
    <text evidence="1">Purine metabolism; 7-cyano-7-deazaguanine biosynthesis.</text>
</comment>
<comment type="catalytic activity">
    <reaction evidence="6">
        <text>7,8-dihydroneopterin 3'-triphosphate + H2O = 6-carboxy-5,6,7,8-tetrahydropterin + triphosphate + acetaldehyde + 2 H(+)</text>
        <dbReference type="Rhea" id="RHEA:27966"/>
        <dbReference type="ChEBI" id="CHEBI:15343"/>
        <dbReference type="ChEBI" id="CHEBI:15377"/>
        <dbReference type="ChEBI" id="CHEBI:15378"/>
        <dbReference type="ChEBI" id="CHEBI:18036"/>
        <dbReference type="ChEBI" id="CHEBI:58462"/>
        <dbReference type="ChEBI" id="CHEBI:61032"/>
        <dbReference type="EC" id="4.1.2.50"/>
    </reaction>
</comment>
<reference evidence="7 8" key="1">
    <citation type="submission" date="2018-09" db="EMBL/GenBank/DDBJ databases">
        <authorList>
            <person name="Livingstone P.G."/>
            <person name="Whitworth D.E."/>
        </authorList>
    </citation>
    <scope>NUCLEOTIDE SEQUENCE [LARGE SCALE GENOMIC DNA]</scope>
    <source>
        <strain evidence="7 8">CA031B</strain>
    </source>
</reference>
<feature type="non-terminal residue" evidence="7">
    <location>
        <position position="1"/>
    </location>
</feature>
<dbReference type="EC" id="4.1.2.50" evidence="3"/>
<evidence type="ECO:0000256" key="2">
    <source>
        <dbReference type="ARBA" id="ARBA00008900"/>
    </source>
</evidence>
<evidence type="ECO:0000313" key="7">
    <source>
        <dbReference type="EMBL" id="RKH80751.1"/>
    </source>
</evidence>
<dbReference type="SUPFAM" id="SSF55620">
    <property type="entry name" value="Tetrahydrobiopterin biosynthesis enzymes-like"/>
    <property type="match status" value="1"/>
</dbReference>
<organism evidence="7 8">
    <name type="scientific">Corallococcus praedator</name>
    <dbReference type="NCBI Taxonomy" id="2316724"/>
    <lineage>
        <taxon>Bacteria</taxon>
        <taxon>Pseudomonadati</taxon>
        <taxon>Myxococcota</taxon>
        <taxon>Myxococcia</taxon>
        <taxon>Myxococcales</taxon>
        <taxon>Cystobacterineae</taxon>
        <taxon>Myxococcaceae</taxon>
        <taxon>Corallococcus</taxon>
    </lineage>
</organism>
<evidence type="ECO:0000256" key="3">
    <source>
        <dbReference type="ARBA" id="ARBA00012982"/>
    </source>
</evidence>
<proteinExistence type="inferred from homology"/>
<evidence type="ECO:0000256" key="4">
    <source>
        <dbReference type="ARBA" id="ARBA00018141"/>
    </source>
</evidence>
<comment type="similarity">
    <text evidence="2">Belongs to the PTPS family. QueD subfamily.</text>
</comment>
<keyword evidence="8" id="KW-1185">Reference proteome</keyword>
<evidence type="ECO:0000256" key="5">
    <source>
        <dbReference type="ARBA" id="ARBA00031449"/>
    </source>
</evidence>
<evidence type="ECO:0000256" key="6">
    <source>
        <dbReference type="ARBA" id="ARBA00048807"/>
    </source>
</evidence>
<dbReference type="RefSeq" id="WP_208734657.1">
    <property type="nucleotide sequence ID" value="NZ_RAWI01001101.1"/>
</dbReference>
<sequence>QLSQYAVVIDIGEATSRLRSVLDEIDYRNLDESPAFAGRLSTTEAIAQHVAVRLCEGFDTRGFAELEVTLREHPDAWASFTLTLPPR</sequence>
<dbReference type="EMBL" id="RAWI01001101">
    <property type="protein sequence ID" value="RKH80751.1"/>
    <property type="molecule type" value="Genomic_DNA"/>
</dbReference>
<dbReference type="Pfam" id="PF01242">
    <property type="entry name" value="PTPS"/>
    <property type="match status" value="1"/>
</dbReference>